<dbReference type="EMBL" id="LK028576">
    <property type="protein sequence ID" value="CDS15060.1"/>
    <property type="molecule type" value="Genomic_DNA"/>
</dbReference>
<reference evidence="1 4" key="2">
    <citation type="journal article" date="2013" name="Nature">
        <title>The genomes of four tapeworm species reveal adaptations to parasitism.</title>
        <authorList>
            <person name="Tsai I.J."/>
            <person name="Zarowiecki M."/>
            <person name="Holroyd N."/>
            <person name="Garciarrubio A."/>
            <person name="Sanchez-Flores A."/>
            <person name="Brooks K.L."/>
            <person name="Tracey A."/>
            <person name="Bobes R.J."/>
            <person name="Fragoso G."/>
            <person name="Sciutto E."/>
            <person name="Aslett M."/>
            <person name="Beasley H."/>
            <person name="Bennett H.M."/>
            <person name="Cai J."/>
            <person name="Camicia F."/>
            <person name="Clark R."/>
            <person name="Cucher M."/>
            <person name="De Silva N."/>
            <person name="Day T.A."/>
            <person name="Deplazes P."/>
            <person name="Estrada K."/>
            <person name="Fernandez C."/>
            <person name="Holland P.W."/>
            <person name="Hou J."/>
            <person name="Hu S."/>
            <person name="Huckvale T."/>
            <person name="Hung S.S."/>
            <person name="Kamenetzky L."/>
            <person name="Keane J.A."/>
            <person name="Kiss F."/>
            <person name="Koziol U."/>
            <person name="Lambert O."/>
            <person name="Liu K."/>
            <person name="Luo X."/>
            <person name="Luo Y."/>
            <person name="Macchiaroli N."/>
            <person name="Nichol S."/>
            <person name="Paps J."/>
            <person name="Parkinson J."/>
            <person name="Pouchkina-Stantcheva N."/>
            <person name="Riddiford N."/>
            <person name="Rosenzvit M."/>
            <person name="Salinas G."/>
            <person name="Wasmuth J.D."/>
            <person name="Zamanian M."/>
            <person name="Zheng Y."/>
            <person name="Cai X."/>
            <person name="Soberon X."/>
            <person name="Olson P.D."/>
            <person name="Laclette J.P."/>
            <person name="Brehm K."/>
            <person name="Berriman M."/>
            <person name="Garciarrubio A."/>
            <person name="Bobes R.J."/>
            <person name="Fragoso G."/>
            <person name="Sanchez-Flores A."/>
            <person name="Estrada K."/>
            <person name="Cevallos M.A."/>
            <person name="Morett E."/>
            <person name="Gonzalez V."/>
            <person name="Portillo T."/>
            <person name="Ochoa-Leyva A."/>
            <person name="Jose M.V."/>
            <person name="Sciutto E."/>
            <person name="Landa A."/>
            <person name="Jimenez L."/>
            <person name="Valdes V."/>
            <person name="Carrero J.C."/>
            <person name="Larralde C."/>
            <person name="Morales-Montor J."/>
            <person name="Limon-Lason J."/>
            <person name="Soberon X."/>
            <person name="Laclette J.P."/>
        </authorList>
    </citation>
    <scope>NUCLEOTIDE SEQUENCE [LARGE SCALE GENOMIC DNA]</scope>
</reference>
<reference evidence="2 3" key="1">
    <citation type="journal article" date="2013" name="Nat. Genet.">
        <title>The genome of the hydatid tapeworm Echinococcus granulosus.</title>
        <authorList>
            <person name="Zheng H."/>
            <person name="Zhang W."/>
            <person name="Zhang L."/>
            <person name="Zhang Z."/>
            <person name="Li J."/>
            <person name="Lu G."/>
            <person name="Zhu Y."/>
            <person name="Wang Y."/>
            <person name="Huang Y."/>
            <person name="Liu J."/>
            <person name="Kang H."/>
            <person name="Chen J."/>
            <person name="Wang L."/>
            <person name="Chen A."/>
            <person name="Yu S."/>
            <person name="Gao Z."/>
            <person name="Jin L."/>
            <person name="Gu W."/>
            <person name="Wang Z."/>
            <person name="Zhao L."/>
            <person name="Shi B."/>
            <person name="Wen H."/>
            <person name="Lin R."/>
            <person name="Jones M.K."/>
            <person name="Brejova B."/>
            <person name="Vinar T."/>
            <person name="Zhao G."/>
            <person name="McManus D.P."/>
            <person name="Chen Z."/>
            <person name="Zhou Y."/>
            <person name="Wang S."/>
        </authorList>
    </citation>
    <scope>NUCLEOTIDE SEQUENCE [LARGE SCALE GENOMIC DNA]</scope>
</reference>
<dbReference type="Proteomes" id="UP000019149">
    <property type="component" value="Unassembled WGS sequence"/>
</dbReference>
<dbReference type="AlphaFoldDB" id="U6J029"/>
<evidence type="ECO:0000313" key="4">
    <source>
        <dbReference type="Proteomes" id="UP000492820"/>
    </source>
</evidence>
<dbReference type="WBParaSite" id="EgrG_000746400">
    <property type="protein sequence ID" value="EgrG_000746400"/>
    <property type="gene ID" value="EgrG_000746400"/>
</dbReference>
<proteinExistence type="predicted"/>
<keyword evidence="3" id="KW-1185">Reference proteome</keyword>
<evidence type="ECO:0000313" key="3">
    <source>
        <dbReference type="Proteomes" id="UP000019149"/>
    </source>
</evidence>
<protein>
    <submittedName>
        <fullName evidence="2 5">Uncharacterized protein</fullName>
    </submittedName>
</protein>
<dbReference type="KEGG" id="egl:EGR_03771"/>
<dbReference type="RefSeq" id="XP_024352481.1">
    <property type="nucleotide sequence ID" value="XM_024493020.1"/>
</dbReference>
<dbReference type="OrthoDB" id="10351974at2759"/>
<organism evidence="2 3">
    <name type="scientific">Echinococcus granulosus</name>
    <name type="common">Hydatid tapeworm</name>
    <dbReference type="NCBI Taxonomy" id="6210"/>
    <lineage>
        <taxon>Eukaryota</taxon>
        <taxon>Metazoa</taxon>
        <taxon>Spiralia</taxon>
        <taxon>Lophotrochozoa</taxon>
        <taxon>Platyhelminthes</taxon>
        <taxon>Cestoda</taxon>
        <taxon>Eucestoda</taxon>
        <taxon>Cyclophyllidea</taxon>
        <taxon>Taeniidae</taxon>
        <taxon>Echinococcus</taxon>
        <taxon>Echinococcus granulosus group</taxon>
    </lineage>
</organism>
<evidence type="ECO:0000313" key="2">
    <source>
        <dbReference type="EMBL" id="EUB61285.1"/>
    </source>
</evidence>
<dbReference type="Proteomes" id="UP000492820">
    <property type="component" value="Unassembled WGS sequence"/>
</dbReference>
<reference evidence="5" key="4">
    <citation type="submission" date="2020-10" db="UniProtKB">
        <authorList>
            <consortium name="WormBaseParasite"/>
        </authorList>
    </citation>
    <scope>IDENTIFICATION</scope>
</reference>
<dbReference type="EMBL" id="APAU02000021">
    <property type="protein sequence ID" value="EUB61285.1"/>
    <property type="molecule type" value="Genomic_DNA"/>
</dbReference>
<dbReference type="OMA" id="TCGRQDV"/>
<accession>U6J029</accession>
<dbReference type="GeneID" id="36339486"/>
<gene>
    <name evidence="2 5" type="ORF">EGR_03771</name>
    <name evidence="1" type="ORF">EgrG_000746400</name>
</gene>
<evidence type="ECO:0000313" key="5">
    <source>
        <dbReference type="WBParaSite" id="EgrG_000746400"/>
    </source>
</evidence>
<sequence>MALLFMTVKGKSAQSSPIRRISFLINASDPLPYRRILTCGRQDVLSTIKSTSAAAVIAAADADVEVESGVKASANDAELDSSVTVATTSVAHPSQASTPVSPLTLLFVPLLAQFNIHLHLLIR</sequence>
<evidence type="ECO:0000313" key="1">
    <source>
        <dbReference type="EMBL" id="CDS15060.1"/>
    </source>
</evidence>
<dbReference type="CTD" id="36339486"/>
<reference evidence="1" key="3">
    <citation type="submission" date="2014-06" db="EMBL/GenBank/DDBJ databases">
        <authorList>
            <person name="Aslett M."/>
        </authorList>
    </citation>
    <scope>NUCLEOTIDE SEQUENCE</scope>
</reference>
<name>U6J029_ECHGR</name>